<keyword evidence="5" id="KW-0444">Lipid biosynthesis</keyword>
<dbReference type="OrthoDB" id="4506402at2"/>
<dbReference type="AlphaFoldDB" id="A0A1H7KY03"/>
<evidence type="ECO:0000256" key="4">
    <source>
        <dbReference type="ARBA" id="ARBA00013244"/>
    </source>
</evidence>
<evidence type="ECO:0000256" key="9">
    <source>
        <dbReference type="ARBA" id="ARBA00023315"/>
    </source>
</evidence>
<dbReference type="GO" id="GO:0006071">
    <property type="term" value="P:glycerol metabolic process"/>
    <property type="evidence" value="ECO:0007669"/>
    <property type="project" value="UniProtKB-KW"/>
</dbReference>
<gene>
    <name evidence="13" type="ORF">SAMN05444583_104183</name>
</gene>
<sequence length="461" mass="50042">MDPRDSVFLYVENEVSKQIIVSAYVFAPEVGTAGPPGKAEIVEWIADRVAGIDILRRRLVKVPFGLDHPYWVMDPEFSVEDHIVFHEVSEWESARTALAESLLQPMDESRPPWELHVMTGVRGIEGVAGEATVAALKTHHAAADGMLSAELGRRLFDPAPRAPDTRVTRSSLPSGFGLLTRAARSAPANLRRLAVGLLDARAAQRELALHCEQGKYESPVVERPGTVFNRPLSPGRVFDIAVFPLAELHAMKTDLGDVTINDLALAVIGGAMRVYLTEVGDPSAGSLAAGVPMSTRSIRDDVSRNQFVTMAVDLHTDIVDPVDRARAIHRSVLGERARKSSPASIRIDEFVRAIPGFAIRAGLGIIRALPARESQSVGWANTLITNVPKGAADLKLCGSSVVVSFSLCALVGPSGLGHWVDSIGDVLTVGVTADPRQLRDDRRYIELLRESYDELREIVAR</sequence>
<organism evidence="13 14">
    <name type="scientific">Rhodococcus maanshanensis</name>
    <dbReference type="NCBI Taxonomy" id="183556"/>
    <lineage>
        <taxon>Bacteria</taxon>
        <taxon>Bacillati</taxon>
        <taxon>Actinomycetota</taxon>
        <taxon>Actinomycetes</taxon>
        <taxon>Mycobacteriales</taxon>
        <taxon>Nocardiaceae</taxon>
        <taxon>Rhodococcus</taxon>
    </lineage>
</organism>
<dbReference type="GO" id="GO:0001666">
    <property type="term" value="P:response to hypoxia"/>
    <property type="evidence" value="ECO:0007669"/>
    <property type="project" value="TreeGrafter"/>
</dbReference>
<accession>A0A1H7KY03</accession>
<proteinExistence type="inferred from homology"/>
<evidence type="ECO:0000259" key="12">
    <source>
        <dbReference type="Pfam" id="PF06974"/>
    </source>
</evidence>
<evidence type="ECO:0000256" key="3">
    <source>
        <dbReference type="ARBA" id="ARBA00009587"/>
    </source>
</evidence>
<dbReference type="RefSeq" id="WP_072750060.1">
    <property type="nucleotide sequence ID" value="NZ_FOAW01000004.1"/>
</dbReference>
<feature type="domain" description="O-acyltransferase WSD1-like N-terminal" evidence="11">
    <location>
        <begin position="1"/>
        <end position="263"/>
    </location>
</feature>
<dbReference type="Pfam" id="PF06974">
    <property type="entry name" value="WS_DGAT_C"/>
    <property type="match status" value="1"/>
</dbReference>
<reference evidence="14" key="1">
    <citation type="submission" date="2016-10" db="EMBL/GenBank/DDBJ databases">
        <authorList>
            <person name="Varghese N."/>
            <person name="Submissions S."/>
        </authorList>
    </citation>
    <scope>NUCLEOTIDE SEQUENCE [LARGE SCALE GENOMIC DNA]</scope>
    <source>
        <strain evidence="14">DSM 44675</strain>
    </source>
</reference>
<keyword evidence="6 13" id="KW-0808">Transferase</keyword>
<feature type="domain" description="O-acyltransferase WSD1 C-terminal" evidence="12">
    <location>
        <begin position="305"/>
        <end position="455"/>
    </location>
</feature>
<dbReference type="GO" id="GO:0004144">
    <property type="term" value="F:diacylglycerol O-acyltransferase activity"/>
    <property type="evidence" value="ECO:0007669"/>
    <property type="project" value="UniProtKB-EC"/>
</dbReference>
<dbReference type="GO" id="GO:0019432">
    <property type="term" value="P:triglyceride biosynthetic process"/>
    <property type="evidence" value="ECO:0007669"/>
    <property type="project" value="UniProtKB-UniPathway"/>
</dbReference>
<dbReference type="Pfam" id="PF03007">
    <property type="entry name" value="WS_DGAT_cat"/>
    <property type="match status" value="1"/>
</dbReference>
<evidence type="ECO:0000256" key="2">
    <source>
        <dbReference type="ARBA" id="ARBA00005189"/>
    </source>
</evidence>
<dbReference type="InterPro" id="IPR009721">
    <property type="entry name" value="O-acyltransferase_WSD1_C"/>
</dbReference>
<evidence type="ECO:0000259" key="11">
    <source>
        <dbReference type="Pfam" id="PF03007"/>
    </source>
</evidence>
<evidence type="ECO:0000256" key="1">
    <source>
        <dbReference type="ARBA" id="ARBA00004771"/>
    </source>
</evidence>
<protein>
    <recommendedName>
        <fullName evidence="4">diacylglycerol O-acyltransferase</fullName>
        <ecNumber evidence="4">2.3.1.20</ecNumber>
    </recommendedName>
</protein>
<keyword evidence="14" id="KW-1185">Reference proteome</keyword>
<keyword evidence="9 13" id="KW-0012">Acyltransferase</keyword>
<dbReference type="EMBL" id="FOAW01000004">
    <property type="protein sequence ID" value="SEK90847.1"/>
    <property type="molecule type" value="Genomic_DNA"/>
</dbReference>
<dbReference type="GO" id="GO:0051701">
    <property type="term" value="P:biological process involved in interaction with host"/>
    <property type="evidence" value="ECO:0007669"/>
    <property type="project" value="TreeGrafter"/>
</dbReference>
<comment type="pathway">
    <text evidence="1">Glycerolipid metabolism; triacylglycerol biosynthesis.</text>
</comment>
<dbReference type="PANTHER" id="PTHR31650">
    <property type="entry name" value="O-ACYLTRANSFERASE (WSD1-LIKE) FAMILY PROTEIN"/>
    <property type="match status" value="1"/>
</dbReference>
<dbReference type="GO" id="GO:0071731">
    <property type="term" value="P:response to nitric oxide"/>
    <property type="evidence" value="ECO:0007669"/>
    <property type="project" value="TreeGrafter"/>
</dbReference>
<evidence type="ECO:0000256" key="5">
    <source>
        <dbReference type="ARBA" id="ARBA00022516"/>
    </source>
</evidence>
<dbReference type="InterPro" id="IPR045034">
    <property type="entry name" value="O-acyltransferase_WSD1-like"/>
</dbReference>
<name>A0A1H7KY03_9NOCA</name>
<keyword evidence="7" id="KW-0319">Glycerol metabolism</keyword>
<evidence type="ECO:0000313" key="13">
    <source>
        <dbReference type="EMBL" id="SEK90847.1"/>
    </source>
</evidence>
<evidence type="ECO:0000256" key="10">
    <source>
        <dbReference type="ARBA" id="ARBA00048109"/>
    </source>
</evidence>
<dbReference type="SUPFAM" id="SSF52777">
    <property type="entry name" value="CoA-dependent acyltransferases"/>
    <property type="match status" value="1"/>
</dbReference>
<dbReference type="UniPathway" id="UPA00282"/>
<dbReference type="InterPro" id="IPR004255">
    <property type="entry name" value="O-acyltransferase_WSD1_N"/>
</dbReference>
<dbReference type="GO" id="GO:0005886">
    <property type="term" value="C:plasma membrane"/>
    <property type="evidence" value="ECO:0007669"/>
    <property type="project" value="TreeGrafter"/>
</dbReference>
<dbReference type="EC" id="2.3.1.20" evidence="4"/>
<comment type="pathway">
    <text evidence="2">Lipid metabolism.</text>
</comment>
<comment type="catalytic activity">
    <reaction evidence="10">
        <text>an acyl-CoA + a 1,2-diacyl-sn-glycerol = a triacyl-sn-glycerol + CoA</text>
        <dbReference type="Rhea" id="RHEA:10868"/>
        <dbReference type="ChEBI" id="CHEBI:17815"/>
        <dbReference type="ChEBI" id="CHEBI:57287"/>
        <dbReference type="ChEBI" id="CHEBI:58342"/>
        <dbReference type="ChEBI" id="CHEBI:64615"/>
        <dbReference type="EC" id="2.3.1.20"/>
    </reaction>
</comment>
<evidence type="ECO:0000313" key="14">
    <source>
        <dbReference type="Proteomes" id="UP000198677"/>
    </source>
</evidence>
<evidence type="ECO:0000256" key="8">
    <source>
        <dbReference type="ARBA" id="ARBA00023098"/>
    </source>
</evidence>
<evidence type="ECO:0000256" key="6">
    <source>
        <dbReference type="ARBA" id="ARBA00022679"/>
    </source>
</evidence>
<dbReference type="Proteomes" id="UP000198677">
    <property type="component" value="Unassembled WGS sequence"/>
</dbReference>
<comment type="similarity">
    <text evidence="3">Belongs to the long-chain O-acyltransferase family.</text>
</comment>
<evidence type="ECO:0000256" key="7">
    <source>
        <dbReference type="ARBA" id="ARBA00022798"/>
    </source>
</evidence>
<keyword evidence="8" id="KW-0443">Lipid metabolism</keyword>
<dbReference type="PANTHER" id="PTHR31650:SF1">
    <property type="entry name" value="WAX ESTER SYNTHASE_DIACYLGLYCEROL ACYLTRANSFERASE 4-RELATED"/>
    <property type="match status" value="1"/>
</dbReference>